<organism evidence="1 2">
    <name type="scientific">Ditylenchus dipsaci</name>
    <dbReference type="NCBI Taxonomy" id="166011"/>
    <lineage>
        <taxon>Eukaryota</taxon>
        <taxon>Metazoa</taxon>
        <taxon>Ecdysozoa</taxon>
        <taxon>Nematoda</taxon>
        <taxon>Chromadorea</taxon>
        <taxon>Rhabditida</taxon>
        <taxon>Tylenchina</taxon>
        <taxon>Tylenchomorpha</taxon>
        <taxon>Sphaerularioidea</taxon>
        <taxon>Anguinidae</taxon>
        <taxon>Anguininae</taxon>
        <taxon>Ditylenchus</taxon>
    </lineage>
</organism>
<evidence type="ECO:0000313" key="1">
    <source>
        <dbReference type="Proteomes" id="UP000887574"/>
    </source>
</evidence>
<name>A0A915CST2_9BILA</name>
<dbReference type="AlphaFoldDB" id="A0A915CST2"/>
<sequence length="153" mass="16729">MGIEQNAADGILSQNALNAVPAPVVQAILPAINQDQPEVAKENDTIGFVKSERGKDKAVHRGFSSEAQNKQCGWTLAGEDRTNNYAEAAHRRLQDALGVDHPTVGRLLQDLKRIQRNHDTHYEQYLAGQDASESAIYLDADRKNPGKATTKAI</sequence>
<proteinExistence type="predicted"/>
<keyword evidence="1" id="KW-1185">Reference proteome</keyword>
<evidence type="ECO:0000313" key="2">
    <source>
        <dbReference type="WBParaSite" id="jg11858"/>
    </source>
</evidence>
<accession>A0A915CST2</accession>
<protein>
    <submittedName>
        <fullName evidence="2">Uncharacterized protein</fullName>
    </submittedName>
</protein>
<dbReference type="WBParaSite" id="jg11858">
    <property type="protein sequence ID" value="jg11858"/>
    <property type="gene ID" value="jg11858"/>
</dbReference>
<reference evidence="2" key="1">
    <citation type="submission" date="2022-11" db="UniProtKB">
        <authorList>
            <consortium name="WormBaseParasite"/>
        </authorList>
    </citation>
    <scope>IDENTIFICATION</scope>
</reference>
<dbReference type="Proteomes" id="UP000887574">
    <property type="component" value="Unplaced"/>
</dbReference>